<dbReference type="InterPro" id="IPR051707">
    <property type="entry name" value="PI-Interact_SigTrans_Reg"/>
</dbReference>
<dbReference type="SUPFAM" id="SSF50729">
    <property type="entry name" value="PH domain-like"/>
    <property type="match status" value="4"/>
</dbReference>
<dbReference type="Proteomes" id="UP000285060">
    <property type="component" value="Unassembled WGS sequence"/>
</dbReference>
<feature type="domain" description="PH" evidence="2">
    <location>
        <begin position="169"/>
        <end position="296"/>
    </location>
</feature>
<dbReference type="Pfam" id="PF00169">
    <property type="entry name" value="PH"/>
    <property type="match status" value="2"/>
</dbReference>
<sequence>MRGNGCNPQPLAQVNEEGYEYQYARDSILTGSAAPSMEDLAMFGTASADPEAMTETSSEPDTDDDKRYESQYMSLGQQYGARSKQKRQERRMQELLDVKMQSFNGVSRGRGTSITDPVRHTFTDELPPPVSSAMSSSSLNSSRASMVMGPVLQSMARRDVNERHRRASMRSFEGWLLKRGQRVKNWKRRYFTLNGQELKYMEGPGAKPKGYGMVGSLVKNWKKRWFTLLGEVLSYRDMQSSVAIKGYGRVQSVQRCMTTHAFGLLIELDNNRKLHVYAEDGDTQKRWYRAIAQVLQPTATSSEGVAGSGHAPLMSANQTLFKQSKTHGGYIKNFSGWMSVPSGLFNASWTRCFFTLHGVELAQSDDTPSPVVRVGVIQKVVPWEGKPGGLEFHLLGQKNVWRTLCPSIRAANAWMAAIEDCQGRTRYTVDKFLRSCDAKKLPTIMCGWLTKTSTSSSKKHASGLRQYYVLRHLTLSVAADVDLPPQEIDVVTAILLSDDHDCALVFKFSTAPTLVLECDSVESWTRWQRIVRTCLKETHRANYILN</sequence>
<dbReference type="VEuPathDB" id="FungiDB:H310_14019"/>
<dbReference type="AlphaFoldDB" id="A0A3R7D323"/>
<dbReference type="EMBL" id="QUSY01000187">
    <property type="protein sequence ID" value="RHY31768.1"/>
    <property type="molecule type" value="Genomic_DNA"/>
</dbReference>
<evidence type="ECO:0000256" key="1">
    <source>
        <dbReference type="SAM" id="MobiDB-lite"/>
    </source>
</evidence>
<dbReference type="InterPro" id="IPR011993">
    <property type="entry name" value="PH-like_dom_sf"/>
</dbReference>
<comment type="caution">
    <text evidence="3">The sequence shown here is derived from an EMBL/GenBank/DDBJ whole genome shotgun (WGS) entry which is preliminary data.</text>
</comment>
<gene>
    <name evidence="3" type="ORF">DYB32_003177</name>
</gene>
<dbReference type="Gene3D" id="2.30.29.30">
    <property type="entry name" value="Pleckstrin-homology domain (PH domain)/Phosphotyrosine-binding domain (PTB)"/>
    <property type="match status" value="2"/>
</dbReference>
<keyword evidence="4" id="KW-1185">Reference proteome</keyword>
<dbReference type="PROSITE" id="PS50003">
    <property type="entry name" value="PH_DOMAIN"/>
    <property type="match status" value="1"/>
</dbReference>
<accession>A0A3R7D323</accession>
<protein>
    <recommendedName>
        <fullName evidence="2">PH domain-containing protein</fullName>
    </recommendedName>
</protein>
<evidence type="ECO:0000313" key="3">
    <source>
        <dbReference type="EMBL" id="RHY31768.1"/>
    </source>
</evidence>
<dbReference type="SMART" id="SM00233">
    <property type="entry name" value="PH"/>
    <property type="match status" value="3"/>
</dbReference>
<proteinExistence type="predicted"/>
<name>A0A3R7D323_9STRA</name>
<organism evidence="3 4">
    <name type="scientific">Aphanomyces invadans</name>
    <dbReference type="NCBI Taxonomy" id="157072"/>
    <lineage>
        <taxon>Eukaryota</taxon>
        <taxon>Sar</taxon>
        <taxon>Stramenopiles</taxon>
        <taxon>Oomycota</taxon>
        <taxon>Saprolegniomycetes</taxon>
        <taxon>Saprolegniales</taxon>
        <taxon>Verrucalvaceae</taxon>
        <taxon>Aphanomyces</taxon>
    </lineage>
</organism>
<dbReference type="PANTHER" id="PTHR14336:SF16">
    <property type="entry name" value="PH DOMAIN-CONTAINING PROTEIN"/>
    <property type="match status" value="1"/>
</dbReference>
<feature type="region of interest" description="Disordered" evidence="1">
    <location>
        <begin position="46"/>
        <end position="66"/>
    </location>
</feature>
<reference evidence="3 4" key="1">
    <citation type="submission" date="2018-08" db="EMBL/GenBank/DDBJ databases">
        <title>Aphanomyces genome sequencing and annotation.</title>
        <authorList>
            <person name="Minardi D."/>
            <person name="Oidtmann B."/>
            <person name="Van Der Giezen M."/>
            <person name="Studholme D.J."/>
        </authorList>
    </citation>
    <scope>NUCLEOTIDE SEQUENCE [LARGE SCALE GENOMIC DNA]</scope>
    <source>
        <strain evidence="3 4">NJM0002</strain>
    </source>
</reference>
<feature type="region of interest" description="Disordered" evidence="1">
    <location>
        <begin position="106"/>
        <end position="137"/>
    </location>
</feature>
<evidence type="ECO:0000313" key="4">
    <source>
        <dbReference type="Proteomes" id="UP000285060"/>
    </source>
</evidence>
<dbReference type="PANTHER" id="PTHR14336">
    <property type="entry name" value="TANDEM PH DOMAIN CONTAINING PROTEIN"/>
    <property type="match status" value="1"/>
</dbReference>
<dbReference type="InterPro" id="IPR001849">
    <property type="entry name" value="PH_domain"/>
</dbReference>
<evidence type="ECO:0000259" key="2">
    <source>
        <dbReference type="PROSITE" id="PS50003"/>
    </source>
</evidence>
<feature type="compositionally biased region" description="Polar residues" evidence="1">
    <location>
        <begin position="106"/>
        <end position="115"/>
    </location>
</feature>